<protein>
    <submittedName>
        <fullName evidence="1">Uncharacterized protein</fullName>
    </submittedName>
</protein>
<dbReference type="Proteomes" id="UP000580250">
    <property type="component" value="Unassembled WGS sequence"/>
</dbReference>
<gene>
    <name evidence="1" type="ORF">MENT_LOCUS26839</name>
</gene>
<dbReference type="AlphaFoldDB" id="A0A6V7VJK9"/>
<organism evidence="1 2">
    <name type="scientific">Meloidogyne enterolobii</name>
    <name type="common">Root-knot nematode worm</name>
    <name type="synonym">Meloidogyne mayaguensis</name>
    <dbReference type="NCBI Taxonomy" id="390850"/>
    <lineage>
        <taxon>Eukaryota</taxon>
        <taxon>Metazoa</taxon>
        <taxon>Ecdysozoa</taxon>
        <taxon>Nematoda</taxon>
        <taxon>Chromadorea</taxon>
        <taxon>Rhabditida</taxon>
        <taxon>Tylenchina</taxon>
        <taxon>Tylenchomorpha</taxon>
        <taxon>Tylenchoidea</taxon>
        <taxon>Meloidogynidae</taxon>
        <taxon>Meloidogyninae</taxon>
        <taxon>Meloidogyne</taxon>
    </lineage>
</organism>
<evidence type="ECO:0000313" key="1">
    <source>
        <dbReference type="EMBL" id="CAD2175130.1"/>
    </source>
</evidence>
<proteinExistence type="predicted"/>
<reference evidence="1 2" key="1">
    <citation type="submission" date="2020-08" db="EMBL/GenBank/DDBJ databases">
        <authorList>
            <person name="Koutsovoulos G."/>
            <person name="Danchin GJ E."/>
        </authorList>
    </citation>
    <scope>NUCLEOTIDE SEQUENCE [LARGE SCALE GENOMIC DNA]</scope>
</reference>
<evidence type="ECO:0000313" key="2">
    <source>
        <dbReference type="Proteomes" id="UP000580250"/>
    </source>
</evidence>
<name>A0A6V7VJK9_MELEN</name>
<sequence>MQFHNAGWTIVEYVNWFNKHSELERWQFLKGLLDVYKQSVVARGGTEFVKQFPILNLLINNNVSGTKA</sequence>
<comment type="caution">
    <text evidence="1">The sequence shown here is derived from an EMBL/GenBank/DDBJ whole genome shotgun (WGS) entry which is preliminary data.</text>
</comment>
<accession>A0A6V7VJK9</accession>
<dbReference type="EMBL" id="CAJEWN010000248">
    <property type="protein sequence ID" value="CAD2175130.1"/>
    <property type="molecule type" value="Genomic_DNA"/>
</dbReference>
<dbReference type="OrthoDB" id="18786at2759"/>